<evidence type="ECO:0000256" key="4">
    <source>
        <dbReference type="ARBA" id="ARBA00022692"/>
    </source>
</evidence>
<dbReference type="GO" id="GO:0005524">
    <property type="term" value="F:ATP binding"/>
    <property type="evidence" value="ECO:0007669"/>
    <property type="project" value="UniProtKB-KW"/>
</dbReference>
<dbReference type="CDD" id="cd06581">
    <property type="entry name" value="TM_PBP1_LivM_like"/>
    <property type="match status" value="1"/>
</dbReference>
<gene>
    <name evidence="11" type="ORF">C7450_101198</name>
</gene>
<dbReference type="GO" id="GO:0005304">
    <property type="term" value="F:L-valine transmembrane transporter activity"/>
    <property type="evidence" value="ECO:0007669"/>
    <property type="project" value="TreeGrafter"/>
</dbReference>
<dbReference type="InterPro" id="IPR032823">
    <property type="entry name" value="BCA_ABC_TP_C"/>
</dbReference>
<dbReference type="GO" id="GO:0005886">
    <property type="term" value="C:plasma membrane"/>
    <property type="evidence" value="ECO:0007669"/>
    <property type="project" value="UniProtKB-SubCell"/>
</dbReference>
<evidence type="ECO:0000256" key="6">
    <source>
        <dbReference type="ARBA" id="ARBA00022840"/>
    </source>
</evidence>
<evidence type="ECO:0000313" key="11">
    <source>
        <dbReference type="EMBL" id="PXW64443.1"/>
    </source>
</evidence>
<evidence type="ECO:0000256" key="2">
    <source>
        <dbReference type="ARBA" id="ARBA00022448"/>
    </source>
</evidence>
<dbReference type="CDD" id="cd03219">
    <property type="entry name" value="ABC_Mj1267_LivG_branched"/>
    <property type="match status" value="1"/>
</dbReference>
<dbReference type="Pfam" id="PF02653">
    <property type="entry name" value="BPD_transp_2"/>
    <property type="match status" value="1"/>
</dbReference>
<dbReference type="Proteomes" id="UP000248021">
    <property type="component" value="Unassembled WGS sequence"/>
</dbReference>
<evidence type="ECO:0000256" key="9">
    <source>
        <dbReference type="SAM" id="Phobius"/>
    </source>
</evidence>
<name>A0A2V3UHF0_9HYPH</name>
<comment type="subcellular location">
    <subcellularLocation>
        <location evidence="1">Cell membrane</location>
        <topology evidence="1">Multi-pass membrane protein</topology>
    </subcellularLocation>
</comment>
<feature type="transmembrane region" description="Helical" evidence="9">
    <location>
        <begin position="203"/>
        <end position="223"/>
    </location>
</feature>
<dbReference type="GO" id="GO:0042941">
    <property type="term" value="P:D-alanine transmembrane transport"/>
    <property type="evidence" value="ECO:0007669"/>
    <property type="project" value="TreeGrafter"/>
</dbReference>
<dbReference type="GO" id="GO:0016887">
    <property type="term" value="F:ATP hydrolysis activity"/>
    <property type="evidence" value="ECO:0007669"/>
    <property type="project" value="InterPro"/>
</dbReference>
<dbReference type="InterPro" id="IPR027417">
    <property type="entry name" value="P-loop_NTPase"/>
</dbReference>
<feature type="transmembrane region" description="Helical" evidence="9">
    <location>
        <begin position="25"/>
        <end position="43"/>
    </location>
</feature>
<dbReference type="Pfam" id="PF00005">
    <property type="entry name" value="ABC_tran"/>
    <property type="match status" value="1"/>
</dbReference>
<keyword evidence="3" id="KW-1003">Cell membrane</keyword>
<keyword evidence="7 9" id="KW-1133">Transmembrane helix</keyword>
<evidence type="ECO:0000256" key="5">
    <source>
        <dbReference type="ARBA" id="ARBA00022741"/>
    </source>
</evidence>
<keyword evidence="5" id="KW-0547">Nucleotide-binding</keyword>
<feature type="transmembrane region" description="Helical" evidence="9">
    <location>
        <begin position="79"/>
        <end position="99"/>
    </location>
</feature>
<dbReference type="PANTHER" id="PTHR45772">
    <property type="entry name" value="CONSERVED COMPONENT OF ABC TRANSPORTER FOR NATURAL AMINO ACIDS-RELATED"/>
    <property type="match status" value="1"/>
</dbReference>
<dbReference type="PANTHER" id="PTHR45772:SF7">
    <property type="entry name" value="AMINO ACID ABC TRANSPORTER ATP-BINDING PROTEIN"/>
    <property type="match status" value="1"/>
</dbReference>
<dbReference type="SUPFAM" id="SSF52540">
    <property type="entry name" value="P-loop containing nucleoside triphosphate hydrolases"/>
    <property type="match status" value="1"/>
</dbReference>
<keyword evidence="8 9" id="KW-0472">Membrane</keyword>
<evidence type="ECO:0000256" key="3">
    <source>
        <dbReference type="ARBA" id="ARBA00022475"/>
    </source>
</evidence>
<dbReference type="EMBL" id="QJJK01000001">
    <property type="protein sequence ID" value="PXW64443.1"/>
    <property type="molecule type" value="Genomic_DNA"/>
</dbReference>
<feature type="transmembrane region" description="Helical" evidence="9">
    <location>
        <begin position="144"/>
        <end position="169"/>
    </location>
</feature>
<feature type="domain" description="ABC transporter" evidence="10">
    <location>
        <begin position="382"/>
        <end position="629"/>
    </location>
</feature>
<evidence type="ECO:0000313" key="12">
    <source>
        <dbReference type="Proteomes" id="UP000248021"/>
    </source>
</evidence>
<dbReference type="GO" id="GO:0015808">
    <property type="term" value="P:L-alanine transport"/>
    <property type="evidence" value="ECO:0007669"/>
    <property type="project" value="TreeGrafter"/>
</dbReference>
<dbReference type="InterPro" id="IPR051120">
    <property type="entry name" value="ABC_AA/LPS_Transport"/>
</dbReference>
<dbReference type="InterPro" id="IPR003593">
    <property type="entry name" value="AAA+_ATPase"/>
</dbReference>
<evidence type="ECO:0000256" key="7">
    <source>
        <dbReference type="ARBA" id="ARBA00022989"/>
    </source>
</evidence>
<dbReference type="GO" id="GO:1903805">
    <property type="term" value="P:L-valine import across plasma membrane"/>
    <property type="evidence" value="ECO:0007669"/>
    <property type="project" value="TreeGrafter"/>
</dbReference>
<dbReference type="InterPro" id="IPR043428">
    <property type="entry name" value="LivM-like"/>
</dbReference>
<feature type="transmembrane region" description="Helical" evidence="9">
    <location>
        <begin position="55"/>
        <end position="73"/>
    </location>
</feature>
<dbReference type="Gene3D" id="3.40.50.300">
    <property type="entry name" value="P-loop containing nucleotide triphosphate hydrolases"/>
    <property type="match status" value="1"/>
</dbReference>
<dbReference type="SMART" id="SM00382">
    <property type="entry name" value="AAA"/>
    <property type="match status" value="1"/>
</dbReference>
<keyword evidence="12" id="KW-1185">Reference proteome</keyword>
<sequence>MRALHLTLAVFALMASVPLLAPNAYYLHLATVVLVFAVALLGLDIIIGHVGEISLGHFGLFAIGAYTAGLLSVDAGAPLAVALIAAGAVSAGFGAVLAFPALRTHGPYFAMVTLAFASIVQVVLNEWTGLTRGARGLAVPKPPLLGATLDAAGFYLVVFVVFALVWILVGNLAASRYGRSFQALQGSTIALESLGVSATASKILAFCLSAAVTGVAGGLYAFSEEYITPQAFNFDLTVVFLLALIVGGRANRWGALVGAVVAVWLPNLLGDIAAFRVMAVAAAVLILGATARSVARGRHGWSAWIPAAVAVAVAVTAFQLETMTEQRLSVFGLLLLGAIAYLPEGLVGTLAAVWRPEPDSTSGPLPERGAAAVAEPVDGTPVTVRGVTVRFGGLRAMSDVSTRIETASVHGLIGPNGAGKSTFVNTLTGLYTPSAGDIRIGDTSIVGASPAQIARLGVARTFQNIQLFGHMSVIENVLVGLHLAYRSNLVDALVRSRRYRCEERENRERAQALLAFVGLAGAANQDARSLPYGQQRLLEIARALATEPKVLLLDEPAAGLLPSDIDALMAILRRVRAGGRTLLLIEHHMDMVMALCDRITVLDFGEKIAEGSPDEVTSDPKVVEAYLGATEAAA</sequence>
<dbReference type="GO" id="GO:1903806">
    <property type="term" value="P:L-isoleucine import across plasma membrane"/>
    <property type="evidence" value="ECO:0007669"/>
    <property type="project" value="TreeGrafter"/>
</dbReference>
<feature type="transmembrane region" description="Helical" evidence="9">
    <location>
        <begin position="330"/>
        <end position="354"/>
    </location>
</feature>
<reference evidence="11 12" key="1">
    <citation type="submission" date="2018-05" db="EMBL/GenBank/DDBJ databases">
        <title>Genomic Encyclopedia of Type Strains, Phase IV (KMG-IV): sequencing the most valuable type-strain genomes for metagenomic binning, comparative biology and taxonomic classification.</title>
        <authorList>
            <person name="Goeker M."/>
        </authorList>
    </citation>
    <scope>NUCLEOTIDE SEQUENCE [LARGE SCALE GENOMIC DNA]</scope>
    <source>
        <strain evidence="11 12">DSM 6462</strain>
    </source>
</reference>
<dbReference type="GO" id="GO:0015192">
    <property type="term" value="F:L-phenylalanine transmembrane transporter activity"/>
    <property type="evidence" value="ECO:0007669"/>
    <property type="project" value="TreeGrafter"/>
</dbReference>
<evidence type="ECO:0000256" key="8">
    <source>
        <dbReference type="ARBA" id="ARBA00023136"/>
    </source>
</evidence>
<keyword evidence="2" id="KW-0813">Transport</keyword>
<evidence type="ECO:0000256" key="1">
    <source>
        <dbReference type="ARBA" id="ARBA00004651"/>
    </source>
</evidence>
<keyword evidence="4 9" id="KW-0812">Transmembrane</keyword>
<accession>A0A2V3UHF0</accession>
<dbReference type="InterPro" id="IPR001851">
    <property type="entry name" value="ABC_transp_permease"/>
</dbReference>
<dbReference type="Pfam" id="PF12399">
    <property type="entry name" value="BCA_ABC_TP_C"/>
    <property type="match status" value="1"/>
</dbReference>
<dbReference type="RefSeq" id="WP_110372526.1">
    <property type="nucleotide sequence ID" value="NZ_JAHBRY010000001.1"/>
</dbReference>
<dbReference type="GO" id="GO:0015188">
    <property type="term" value="F:L-isoleucine transmembrane transporter activity"/>
    <property type="evidence" value="ECO:0007669"/>
    <property type="project" value="TreeGrafter"/>
</dbReference>
<keyword evidence="6 11" id="KW-0067">ATP-binding</keyword>
<feature type="transmembrane region" description="Helical" evidence="9">
    <location>
        <begin position="106"/>
        <end position="124"/>
    </location>
</feature>
<feature type="transmembrane region" description="Helical" evidence="9">
    <location>
        <begin position="301"/>
        <end position="318"/>
    </location>
</feature>
<dbReference type="InterPro" id="IPR003439">
    <property type="entry name" value="ABC_transporter-like_ATP-bd"/>
</dbReference>
<comment type="caution">
    <text evidence="11">The sequence shown here is derived from an EMBL/GenBank/DDBJ whole genome shotgun (WGS) entry which is preliminary data.</text>
</comment>
<protein>
    <submittedName>
        <fullName evidence="11">Amino acid/amide ABC transporter membrane protein 2 (HAAT family) /amino acid/amide ABC transporter ATP-binding protein 1 (HAAT family)</fullName>
    </submittedName>
</protein>
<feature type="transmembrane region" description="Helical" evidence="9">
    <location>
        <begin position="238"/>
        <end position="265"/>
    </location>
</feature>
<evidence type="ECO:0000259" key="10">
    <source>
        <dbReference type="PROSITE" id="PS50893"/>
    </source>
</evidence>
<dbReference type="AlphaFoldDB" id="A0A2V3UHF0"/>
<dbReference type="FunFam" id="3.40.50.300:FF:000421">
    <property type="entry name" value="Branched-chain amino acid ABC transporter ATP-binding protein"/>
    <property type="match status" value="1"/>
</dbReference>
<proteinExistence type="predicted"/>
<dbReference type="PROSITE" id="PS50893">
    <property type="entry name" value="ABC_TRANSPORTER_2"/>
    <property type="match status" value="1"/>
</dbReference>
<dbReference type="OrthoDB" id="7158404at2"/>
<organism evidence="11 12">
    <name type="scientific">Chelatococcus asaccharovorans</name>
    <dbReference type="NCBI Taxonomy" id="28210"/>
    <lineage>
        <taxon>Bacteria</taxon>
        <taxon>Pseudomonadati</taxon>
        <taxon>Pseudomonadota</taxon>
        <taxon>Alphaproteobacteria</taxon>
        <taxon>Hyphomicrobiales</taxon>
        <taxon>Chelatococcaceae</taxon>
        <taxon>Chelatococcus</taxon>
    </lineage>
</organism>